<keyword evidence="3" id="KW-0812">Transmembrane</keyword>
<organism evidence="4 5">
    <name type="scientific">Enterocloster asparagiformis</name>
    <dbReference type="NCBI Taxonomy" id="333367"/>
    <lineage>
        <taxon>Bacteria</taxon>
        <taxon>Bacillati</taxon>
        <taxon>Bacillota</taxon>
        <taxon>Clostridia</taxon>
        <taxon>Lachnospirales</taxon>
        <taxon>Lachnospiraceae</taxon>
        <taxon>Enterocloster</taxon>
    </lineage>
</organism>
<evidence type="ECO:0000256" key="3">
    <source>
        <dbReference type="SAM" id="Phobius"/>
    </source>
</evidence>
<dbReference type="OrthoDB" id="9789229at2"/>
<feature type="transmembrane region" description="Helical" evidence="3">
    <location>
        <begin position="40"/>
        <end position="61"/>
    </location>
</feature>
<feature type="coiled-coil region" evidence="1">
    <location>
        <begin position="178"/>
        <end position="220"/>
    </location>
</feature>
<dbReference type="Proteomes" id="UP000283880">
    <property type="component" value="Unassembled WGS sequence"/>
</dbReference>
<feature type="region of interest" description="Disordered" evidence="2">
    <location>
        <begin position="361"/>
        <end position="401"/>
    </location>
</feature>
<dbReference type="AlphaFoldDB" id="A0A413F854"/>
<evidence type="ECO:0000256" key="1">
    <source>
        <dbReference type="SAM" id="Coils"/>
    </source>
</evidence>
<feature type="transmembrane region" description="Helical" evidence="3">
    <location>
        <begin position="67"/>
        <end position="86"/>
    </location>
</feature>
<keyword evidence="1" id="KW-0175">Coiled coil</keyword>
<feature type="region of interest" description="Disordered" evidence="2">
    <location>
        <begin position="291"/>
        <end position="331"/>
    </location>
</feature>
<dbReference type="Pfam" id="PF06541">
    <property type="entry name" value="ABC_trans_CmpB"/>
    <property type="match status" value="1"/>
</dbReference>
<keyword evidence="3" id="KW-0472">Membrane</keyword>
<evidence type="ECO:0000256" key="2">
    <source>
        <dbReference type="SAM" id="MobiDB-lite"/>
    </source>
</evidence>
<evidence type="ECO:0000313" key="4">
    <source>
        <dbReference type="EMBL" id="RGX23277.1"/>
    </source>
</evidence>
<keyword evidence="3" id="KW-1133">Transmembrane helix</keyword>
<accession>A0A413F854</accession>
<sequence>MYTYTWYQWLLIFYTYCFFGWIFESTYVSCKTRRFVNRGFLRLPMLPLYGTGAVMMLWVSLPLKHNVFLVYISGMIAATVLEYVTGWAMERLFKMKYWDYSNQRFNLNGYICLSSSVAWGFLTIFLTEIVHPPISRLALLLHPIPALITVGAVTVMFTADAVQSVRAALDLAKVLDAMTKMRAELDDIQVQMALLKSETSKRVSEARDEAAQRLDLLKSEAAAKAGAIGESTVSRMEGKAARISEFVEDTAERMGEFVEDTADKVARTAERLSSLTEDAAARVSSVLAQRAQADSTAGTPQADDQADDQAGIPDGVAVDKAAKAEAADRERRERMAALSQRLTALTEKRRQLSSHMDFYRRSLLKGNPSASSSRFSEALKELRENAGRRQKDGDGKPETMD</sequence>
<protein>
    <recommendedName>
        <fullName evidence="6">ABC transporter permease</fullName>
    </recommendedName>
</protein>
<gene>
    <name evidence="4" type="ORF">DWV29_24655</name>
</gene>
<dbReference type="RefSeq" id="WP_007719878.1">
    <property type="nucleotide sequence ID" value="NZ_JAWRJJ010000504.1"/>
</dbReference>
<proteinExistence type="predicted"/>
<evidence type="ECO:0000313" key="5">
    <source>
        <dbReference type="Proteomes" id="UP000283880"/>
    </source>
</evidence>
<feature type="compositionally biased region" description="Basic and acidic residues" evidence="2">
    <location>
        <begin position="320"/>
        <end position="331"/>
    </location>
</feature>
<feature type="transmembrane region" description="Helical" evidence="3">
    <location>
        <begin position="6"/>
        <end position="28"/>
    </location>
</feature>
<comment type="caution">
    <text evidence="4">The sequence shown here is derived from an EMBL/GenBank/DDBJ whole genome shotgun (WGS) entry which is preliminary data.</text>
</comment>
<dbReference type="InterPro" id="IPR010540">
    <property type="entry name" value="CmpB_TMEM229"/>
</dbReference>
<evidence type="ECO:0008006" key="6">
    <source>
        <dbReference type="Google" id="ProtNLM"/>
    </source>
</evidence>
<name>A0A413F854_9FIRM</name>
<reference evidence="4 5" key="1">
    <citation type="submission" date="2018-08" db="EMBL/GenBank/DDBJ databases">
        <title>A genome reference for cultivated species of the human gut microbiota.</title>
        <authorList>
            <person name="Zou Y."/>
            <person name="Xue W."/>
            <person name="Luo G."/>
        </authorList>
    </citation>
    <scope>NUCLEOTIDE SEQUENCE [LARGE SCALE GENOMIC DNA]</scope>
    <source>
        <strain evidence="4 5">AF04-15</strain>
    </source>
</reference>
<feature type="transmembrane region" description="Helical" evidence="3">
    <location>
        <begin position="107"/>
        <end position="127"/>
    </location>
</feature>
<feature type="compositionally biased region" description="Basic and acidic residues" evidence="2">
    <location>
        <begin position="377"/>
        <end position="401"/>
    </location>
</feature>
<feature type="transmembrane region" description="Helical" evidence="3">
    <location>
        <begin position="139"/>
        <end position="159"/>
    </location>
</feature>
<dbReference type="EMBL" id="QSBM01000025">
    <property type="protein sequence ID" value="RGX23277.1"/>
    <property type="molecule type" value="Genomic_DNA"/>
</dbReference>